<evidence type="ECO:0000256" key="4">
    <source>
        <dbReference type="ARBA" id="ARBA00022727"/>
    </source>
</evidence>
<dbReference type="EC" id="2.1.1.45" evidence="1 5"/>
<dbReference type="GO" id="GO:0004799">
    <property type="term" value="F:thymidylate synthase activity"/>
    <property type="evidence" value="ECO:0007669"/>
    <property type="project" value="UniProtKB-UniRule"/>
</dbReference>
<keyword evidence="2 5" id="KW-0489">Methyltransferase</keyword>
<feature type="binding site" evidence="5">
    <location>
        <position position="212"/>
    </location>
    <ligand>
        <name>(6R)-5,10-methylene-5,6,7,8-tetrahydrofolate</name>
        <dbReference type="ChEBI" id="CHEBI:15636"/>
    </ligand>
</feature>
<dbReference type="CDD" id="cd00351">
    <property type="entry name" value="TS_Pyrimidine_HMase"/>
    <property type="match status" value="1"/>
</dbReference>
<dbReference type="EMBL" id="JAEFBZ010000007">
    <property type="protein sequence ID" value="MBK1611694.1"/>
    <property type="molecule type" value="Genomic_DNA"/>
</dbReference>
<comment type="caution">
    <text evidence="5">Lacks conserved residue(s) required for the propagation of feature annotation.</text>
</comment>
<feature type="binding site" description="in other chain" evidence="5">
    <location>
        <position position="220"/>
    </location>
    <ligand>
        <name>dUMP</name>
        <dbReference type="ChEBI" id="CHEBI:246422"/>
        <note>ligand shared between dimeric partners</note>
    </ligand>
</feature>
<evidence type="ECO:0000256" key="2">
    <source>
        <dbReference type="ARBA" id="ARBA00022603"/>
    </source>
</evidence>
<accession>A0ABD4LNJ6</accession>
<dbReference type="InterPro" id="IPR036926">
    <property type="entry name" value="Thymidate_synth/dCMP_Mease_sf"/>
</dbReference>
<evidence type="ECO:0000256" key="3">
    <source>
        <dbReference type="ARBA" id="ARBA00022679"/>
    </source>
</evidence>
<comment type="subunit">
    <text evidence="5">Homodimer.</text>
</comment>
<dbReference type="GO" id="GO:0005737">
    <property type="term" value="C:cytoplasm"/>
    <property type="evidence" value="ECO:0007669"/>
    <property type="project" value="UniProtKB-SubCell"/>
</dbReference>
<feature type="binding site" description="in other chain" evidence="5">
    <location>
        <begin position="209"/>
        <end position="212"/>
    </location>
    <ligand>
        <name>dUMP</name>
        <dbReference type="ChEBI" id="CHEBI:246422"/>
        <note>ligand shared between dimeric partners</note>
    </ligand>
</feature>
<dbReference type="Gene3D" id="3.30.572.10">
    <property type="entry name" value="Thymidylate synthase/dCMP hydroxymethylase domain"/>
    <property type="match status" value="1"/>
</dbReference>
<sequence length="307" mass="35688">MNAGDLQYNGIIKKILEHGKWDKDVRARWDDGSPAPTKSILNTSMTFDNGVEIPLITSKRVAIKSALVEMFWIWLKKSNVVQHLRDMGATIWDEWEKPDGTIGKAYGWQLANKRRKVKIDDLFFQMWRDGEISRFIPVFEDGGDKAFTHGMLDQVDYLLYTLKKNPNSRRIKTTLWCVEDLDDMALEPCVYETHWQLWDGKLHLTVNIRSNDMALGNPFNIYQYAILHRMIAQVTGHKVGTIHFNIDNAHIYDRHLEALEGQLNMPTFEVPEIWINPEVTSFYEFTVDDVKVIDYKHGKSIKMEVAI</sequence>
<comment type="pathway">
    <text evidence="5">Pyrimidine metabolism; dTTP biosynthesis.</text>
</comment>
<dbReference type="InterPro" id="IPR045097">
    <property type="entry name" value="Thymidate_synth/dCMP_Mease"/>
</dbReference>
<dbReference type="Pfam" id="PF00303">
    <property type="entry name" value="Thymidylat_synt"/>
    <property type="match status" value="1"/>
</dbReference>
<organism evidence="7 8">
    <name type="scientific">Bacillus cereus</name>
    <dbReference type="NCBI Taxonomy" id="1396"/>
    <lineage>
        <taxon>Bacteria</taxon>
        <taxon>Bacillati</taxon>
        <taxon>Bacillota</taxon>
        <taxon>Bacilli</taxon>
        <taxon>Bacillales</taxon>
        <taxon>Bacillaceae</taxon>
        <taxon>Bacillus</taxon>
        <taxon>Bacillus cereus group</taxon>
    </lineage>
</organism>
<dbReference type="GO" id="GO:0032259">
    <property type="term" value="P:methylation"/>
    <property type="evidence" value="ECO:0007669"/>
    <property type="project" value="UniProtKB-KW"/>
</dbReference>
<dbReference type="HAMAP" id="MF_00008">
    <property type="entry name" value="Thymidy_synth_bact"/>
    <property type="match status" value="1"/>
</dbReference>
<protein>
    <recommendedName>
        <fullName evidence="1 5">Thymidylate synthase</fullName>
        <shortName evidence="5">TS</shortName>
        <shortName evidence="5">TSase</shortName>
        <ecNumber evidence="1 5">2.1.1.45</ecNumber>
    </recommendedName>
</protein>
<comment type="function">
    <text evidence="5">Catalyzes the reductive methylation of 2'-deoxyuridine-5'-monophosphate (dUMP) to 2'-deoxythymidine-5'-monophosphate (dTMP) while utilizing 5,10-methylenetetrahydrofolate (mTHF) as the methyl donor and reductant in the reaction, yielding dihydrofolate (DHF) as a by-product. This enzymatic reaction provides an intracellular de novo source of dTMP, an essential precursor for DNA biosynthesis.</text>
</comment>
<gene>
    <name evidence="5 7" type="primary">thyA</name>
    <name evidence="7" type="ORF">JCR31_28030</name>
</gene>
<dbReference type="RefSeq" id="WP_200152535.1">
    <property type="nucleotide sequence ID" value="NZ_JAEFBZ010000007.1"/>
</dbReference>
<keyword evidence="3 5" id="KW-0808">Transferase</keyword>
<dbReference type="NCBIfam" id="TIGR03284">
    <property type="entry name" value="thym_sym"/>
    <property type="match status" value="1"/>
</dbReference>
<feature type="binding site" evidence="5">
    <location>
        <position position="306"/>
    </location>
    <ligand>
        <name>(6R)-5,10-methylene-5,6,7,8-tetrahydrofolate</name>
        <dbReference type="ChEBI" id="CHEBI:15636"/>
    </ligand>
</feature>
<evidence type="ECO:0000313" key="8">
    <source>
        <dbReference type="Proteomes" id="UP000613452"/>
    </source>
</evidence>
<dbReference type="PANTHER" id="PTHR11548">
    <property type="entry name" value="THYMIDYLATE SYNTHASE 1"/>
    <property type="match status" value="1"/>
</dbReference>
<dbReference type="InterPro" id="IPR000398">
    <property type="entry name" value="Thymidylate_synthase"/>
</dbReference>
<reference evidence="7 8" key="1">
    <citation type="submission" date="2020-12" db="EMBL/GenBank/DDBJ databases">
        <title>Genome assembly for a thermostable protease producing Bacillus cereus MAKP1 strain isolated from chicken gut.</title>
        <authorList>
            <person name="Malaviya A."/>
        </authorList>
    </citation>
    <scope>NUCLEOTIDE SEQUENCE [LARGE SCALE GENOMIC DNA]</scope>
    <source>
        <strain evidence="7 8">MAKP1</strain>
    </source>
</reference>
<evidence type="ECO:0000256" key="5">
    <source>
        <dbReference type="HAMAP-Rule" id="MF_00008"/>
    </source>
</evidence>
<comment type="catalytic activity">
    <reaction evidence="5">
        <text>dUMP + (6R)-5,10-methylene-5,6,7,8-tetrahydrofolate = 7,8-dihydrofolate + dTMP</text>
        <dbReference type="Rhea" id="RHEA:12104"/>
        <dbReference type="ChEBI" id="CHEBI:15636"/>
        <dbReference type="ChEBI" id="CHEBI:57451"/>
        <dbReference type="ChEBI" id="CHEBI:63528"/>
        <dbReference type="ChEBI" id="CHEBI:246422"/>
        <dbReference type="EC" id="2.1.1.45"/>
    </reaction>
</comment>
<feature type="domain" description="Thymidylate synthase/dCMP hydroxymethylase" evidence="6">
    <location>
        <begin position="7"/>
        <end position="307"/>
    </location>
</feature>
<comment type="subcellular location">
    <subcellularLocation>
        <location evidence="5">Cytoplasm</location>
    </subcellularLocation>
</comment>
<dbReference type="PRINTS" id="PR00108">
    <property type="entry name" value="THYMDSNTHASE"/>
</dbReference>
<evidence type="ECO:0000313" key="7">
    <source>
        <dbReference type="EMBL" id="MBK1611694.1"/>
    </source>
</evidence>
<comment type="similarity">
    <text evidence="5">Belongs to the thymidylate synthase family. Bacterial-type ThyA subfamily.</text>
</comment>
<dbReference type="PANTHER" id="PTHR11548:SF1">
    <property type="entry name" value="THYMIDYLATE SYNTHASE 1"/>
    <property type="match status" value="1"/>
</dbReference>
<dbReference type="Proteomes" id="UP000613452">
    <property type="component" value="Unassembled WGS sequence"/>
</dbReference>
<name>A0ABD4LNJ6_BACCE</name>
<dbReference type="GO" id="GO:0006231">
    <property type="term" value="P:dTMP biosynthetic process"/>
    <property type="evidence" value="ECO:0007669"/>
    <property type="project" value="UniProtKB-UniRule"/>
</dbReference>
<dbReference type="GO" id="GO:0006235">
    <property type="term" value="P:dTTP biosynthetic process"/>
    <property type="evidence" value="ECO:0007669"/>
    <property type="project" value="UniProtKB-UniRule"/>
</dbReference>
<feature type="active site" description="Nucleophile" evidence="5">
    <location>
        <position position="189"/>
    </location>
</feature>
<feature type="binding site" description="in other chain" evidence="5">
    <location>
        <begin position="250"/>
        <end position="252"/>
    </location>
    <ligand>
        <name>dUMP</name>
        <dbReference type="ChEBI" id="CHEBI:246422"/>
        <note>ligand shared between dimeric partners</note>
    </ligand>
</feature>
<evidence type="ECO:0000259" key="6">
    <source>
        <dbReference type="Pfam" id="PF00303"/>
    </source>
</evidence>
<dbReference type="InterPro" id="IPR023451">
    <property type="entry name" value="Thymidate_synth/dCMP_Mease_dom"/>
</dbReference>
<comment type="caution">
    <text evidence="7">The sequence shown here is derived from an EMBL/GenBank/DDBJ whole genome shotgun (WGS) entry which is preliminary data.</text>
</comment>
<keyword evidence="5" id="KW-0963">Cytoplasm</keyword>
<dbReference type="AlphaFoldDB" id="A0ABD4LNJ6"/>
<feature type="binding site" evidence="5">
    <location>
        <begin position="169"/>
        <end position="170"/>
    </location>
    <ligand>
        <name>dUMP</name>
        <dbReference type="ChEBI" id="CHEBI:246422"/>
        <note>ligand shared between dimeric partners</note>
    </ligand>
</feature>
<keyword evidence="4 5" id="KW-0545">Nucleotide biosynthesis</keyword>
<dbReference type="SUPFAM" id="SSF55831">
    <property type="entry name" value="Thymidylate synthase/dCMP hydroxymethylase"/>
    <property type="match status" value="1"/>
</dbReference>
<evidence type="ECO:0000256" key="1">
    <source>
        <dbReference type="ARBA" id="ARBA00011947"/>
    </source>
</evidence>
<proteinExistence type="inferred from homology"/>